<dbReference type="AlphaFoldDB" id="A0A0M9G2A1"/>
<comment type="caution">
    <text evidence="2">The sequence shown here is derived from an EMBL/GenBank/DDBJ whole genome shotgun (WGS) entry which is preliminary data.</text>
</comment>
<sequence length="455" mass="50423">MRSQNASSEAWRETLCEHPDGPKMLNDTLSHPSDWCEAGEVHTQRRGFPSVRPLTISAASVSASRRSEDRYIDPSHGKRFLASGVSPLRRNAASVASSCRSAGSLVPSSLRYIGFTPSRSYPPIECESSTSVATQQQFLSPQPVQPSTRFRVRSPRPQEVSNQTRFTPLHPLLKQALLLTATAEVEERLIVYQEESDGFDDIVALFSVAKEVEAVRVAAFDMFEFEVNARRALYTQQRRERRILWYWYLESYRNAVLSQEVRALQLGDGQMAIKQAESLLRSRSTSLQQRSHDLFDPKLEQNSSSPPQRSVHSVNVEGVARAKPSSPKRQLSYPANSSLNNRSTRTSPEEDLRSSQTSTSSSPSASSTSSPAQSERSLSRTTESLVAAGEPMASSARDSDVALESKLDNRIARQQLLLASGGTTHNNLSTPLFPSRLPPKTPHNTTRYANSAFKV</sequence>
<dbReference type="RefSeq" id="XP_015659399.1">
    <property type="nucleotide sequence ID" value="XM_015801998.1"/>
</dbReference>
<name>A0A0M9G2A1_LEPPY</name>
<feature type="compositionally biased region" description="Polar residues" evidence="1">
    <location>
        <begin position="375"/>
        <end position="384"/>
    </location>
</feature>
<evidence type="ECO:0000313" key="2">
    <source>
        <dbReference type="EMBL" id="KPA80960.1"/>
    </source>
</evidence>
<proteinExistence type="predicted"/>
<accession>A0A0M9G2A1</accession>
<dbReference type="Proteomes" id="UP000037923">
    <property type="component" value="Unassembled WGS sequence"/>
</dbReference>
<reference evidence="2 3" key="1">
    <citation type="submission" date="2015-07" db="EMBL/GenBank/DDBJ databases">
        <title>High-quality genome of monoxenous trypanosomatid Leptomonas pyrrhocoris.</title>
        <authorList>
            <person name="Flegontov P."/>
            <person name="Butenko A."/>
            <person name="Firsov S."/>
            <person name="Vlcek C."/>
            <person name="Logacheva M.D."/>
            <person name="Field M."/>
            <person name="Filatov D."/>
            <person name="Flegontova O."/>
            <person name="Gerasimov E."/>
            <person name="Jackson A.P."/>
            <person name="Kelly S."/>
            <person name="Opperdoes F."/>
            <person name="O'Reilly A."/>
            <person name="Votypka J."/>
            <person name="Yurchenko V."/>
            <person name="Lukes J."/>
        </authorList>
    </citation>
    <scope>NUCLEOTIDE SEQUENCE [LARGE SCALE GENOMIC DNA]</scope>
    <source>
        <strain evidence="2">H10</strain>
    </source>
</reference>
<protein>
    <submittedName>
        <fullName evidence="2">Uncharacterized protein</fullName>
    </submittedName>
</protein>
<feature type="compositionally biased region" description="Low complexity" evidence="1">
    <location>
        <begin position="354"/>
        <end position="374"/>
    </location>
</feature>
<organism evidence="2 3">
    <name type="scientific">Leptomonas pyrrhocoris</name>
    <name type="common">Firebug parasite</name>
    <dbReference type="NCBI Taxonomy" id="157538"/>
    <lineage>
        <taxon>Eukaryota</taxon>
        <taxon>Discoba</taxon>
        <taxon>Euglenozoa</taxon>
        <taxon>Kinetoplastea</taxon>
        <taxon>Metakinetoplastina</taxon>
        <taxon>Trypanosomatida</taxon>
        <taxon>Trypanosomatidae</taxon>
        <taxon>Leishmaniinae</taxon>
        <taxon>Leptomonas</taxon>
    </lineage>
</organism>
<dbReference type="GeneID" id="26904641"/>
<keyword evidence="3" id="KW-1185">Reference proteome</keyword>
<evidence type="ECO:0000313" key="3">
    <source>
        <dbReference type="Proteomes" id="UP000037923"/>
    </source>
</evidence>
<dbReference type="EMBL" id="LGTL01000007">
    <property type="protein sequence ID" value="KPA80960.1"/>
    <property type="molecule type" value="Genomic_DNA"/>
</dbReference>
<dbReference type="VEuPathDB" id="TriTrypDB:LpyrH10_07_1570"/>
<dbReference type="OMA" id="EMFHIER"/>
<feature type="compositionally biased region" description="Low complexity" evidence="1">
    <location>
        <begin position="336"/>
        <end position="346"/>
    </location>
</feature>
<evidence type="ECO:0000256" key="1">
    <source>
        <dbReference type="SAM" id="MobiDB-lite"/>
    </source>
</evidence>
<feature type="region of interest" description="Disordered" evidence="1">
    <location>
        <begin position="318"/>
        <end position="401"/>
    </location>
</feature>
<gene>
    <name evidence="2" type="ORF">ABB37_04350</name>
</gene>
<dbReference type="OrthoDB" id="266171at2759"/>